<accession>A0ABU2FEA1</accession>
<dbReference type="InterPro" id="IPR029058">
    <property type="entry name" value="AB_hydrolase_fold"/>
</dbReference>
<dbReference type="Gene3D" id="3.40.50.1820">
    <property type="entry name" value="alpha/beta hydrolase"/>
    <property type="match status" value="1"/>
</dbReference>
<proteinExistence type="predicted"/>
<reference evidence="2 3" key="1">
    <citation type="submission" date="2022-06" db="EMBL/GenBank/DDBJ databases">
        <title>Haloarcula sp. a new haloarchaeum isolate from saline soil.</title>
        <authorList>
            <person name="Strakova D."/>
            <person name="Galisteo C."/>
            <person name="Sanchez-Porro C."/>
            <person name="Ventosa A."/>
        </authorList>
    </citation>
    <scope>NUCLEOTIDE SEQUENCE [LARGE SCALE GENOMIC DNA]</scope>
    <source>
        <strain evidence="2 3">S1CR25-12</strain>
    </source>
</reference>
<dbReference type="PRINTS" id="PR00111">
    <property type="entry name" value="ABHYDROLASE"/>
</dbReference>
<name>A0ABU2FEA1_9EURY</name>
<dbReference type="Pfam" id="PF00561">
    <property type="entry name" value="Abhydrolase_1"/>
    <property type="match status" value="1"/>
</dbReference>
<dbReference type="InterPro" id="IPR000073">
    <property type="entry name" value="AB_hydrolase_1"/>
</dbReference>
<dbReference type="PANTHER" id="PTHR43798">
    <property type="entry name" value="MONOACYLGLYCEROL LIPASE"/>
    <property type="match status" value="1"/>
</dbReference>
<dbReference type="EMBL" id="JAMQON010000004">
    <property type="protein sequence ID" value="MDS0260593.1"/>
    <property type="molecule type" value="Genomic_DNA"/>
</dbReference>
<keyword evidence="2" id="KW-0378">Hydrolase</keyword>
<keyword evidence="3" id="KW-1185">Reference proteome</keyword>
<protein>
    <submittedName>
        <fullName evidence="2">Alpha/beta hydrolase</fullName>
    </submittedName>
</protein>
<dbReference type="PANTHER" id="PTHR43798:SF24">
    <property type="entry name" value="CIS-3-ALKYL-4-ALKYLOXETAN-2-ONE DECARBOXYLASE"/>
    <property type="match status" value="1"/>
</dbReference>
<evidence type="ECO:0000313" key="3">
    <source>
        <dbReference type="Proteomes" id="UP001259659"/>
    </source>
</evidence>
<dbReference type="SUPFAM" id="SSF53474">
    <property type="entry name" value="alpha/beta-Hydrolases"/>
    <property type="match status" value="1"/>
</dbReference>
<comment type="caution">
    <text evidence="2">The sequence shown here is derived from an EMBL/GenBank/DDBJ whole genome shotgun (WGS) entry which is preliminary data.</text>
</comment>
<evidence type="ECO:0000259" key="1">
    <source>
        <dbReference type="Pfam" id="PF00561"/>
    </source>
</evidence>
<dbReference type="GO" id="GO:0016787">
    <property type="term" value="F:hydrolase activity"/>
    <property type="evidence" value="ECO:0007669"/>
    <property type="project" value="UniProtKB-KW"/>
</dbReference>
<dbReference type="Proteomes" id="UP001259659">
    <property type="component" value="Unassembled WGS sequence"/>
</dbReference>
<dbReference type="InterPro" id="IPR050266">
    <property type="entry name" value="AB_hydrolase_sf"/>
</dbReference>
<feature type="domain" description="AB hydrolase-1" evidence="1">
    <location>
        <begin position="35"/>
        <end position="266"/>
    </location>
</feature>
<gene>
    <name evidence="2" type="ORF">NDI56_14395</name>
</gene>
<dbReference type="RefSeq" id="WP_310920322.1">
    <property type="nucleotide sequence ID" value="NZ_JAMQON010000004.1"/>
</dbReference>
<sequence>MTTYSDWESQQDHAAVTVDGHDLDVAYYDAGEGEPVVFVHGIPTNSFLWRDVVGPIAEERRVVVPDMLGYGNASMTDSFDRSIRAQERMLEALVSGLDLGTVSLVGHDLGGGVALRYASHAPDLVDQLVLSNAVAYDSWPVDTITELGLPETAEDRSVEDIQQLLEKLFRNTLERDDPDEEFLQGMKAPWASEAGVTSLVRDAVATNTNHTTEIDPGEITAETLLLWGADDDLQPIEYARRLHDDIPDSTLTGLDDATHWVMVDRPETYREELAAFLVR</sequence>
<organism evidence="2 3">
    <name type="scientific">Haloarcula saliterrae</name>
    <dbReference type="NCBI Taxonomy" id="2950534"/>
    <lineage>
        <taxon>Archaea</taxon>
        <taxon>Methanobacteriati</taxon>
        <taxon>Methanobacteriota</taxon>
        <taxon>Stenosarchaea group</taxon>
        <taxon>Halobacteria</taxon>
        <taxon>Halobacteriales</taxon>
        <taxon>Haloarculaceae</taxon>
        <taxon>Haloarcula</taxon>
    </lineage>
</organism>
<evidence type="ECO:0000313" key="2">
    <source>
        <dbReference type="EMBL" id="MDS0260593.1"/>
    </source>
</evidence>